<dbReference type="SUPFAM" id="SSF52172">
    <property type="entry name" value="CheY-like"/>
    <property type="match status" value="1"/>
</dbReference>
<sequence length="423" mass="46028">GRLRLLQYGLFALIALFVTGLSWHFLGVIGNAQQKLRAAKEAAEAASVAKSQFLANMSHEIRTPMNGVIGMTDLLLETPLNARQREHLSIVKSSAEHLLDVINDILDFSKIESGRIELEALPFAVNELLEQAWQPVLVQAREKGLAMTTQMSDDVPPWLIGDPARLRQILINLTGNAVKFTERGSITLSASRLPDSPPGRCRLRLAVCDTGIGIPADKLSHVFDAFTQADSSTTRRYGGTGLGLSICERLVTLMGGRIWVESTLGEGSTFFIDLDLPVGRIAAEASPLAMASPPARRALDILLVEDNRINQMIANHLLASDGHRVMVAQHGGEALEKVASQHFDLILMDMQMPVMGGVEASQRIREFERLHGRPHCPIIAMTANVLDSDRETCRAAGMDDFIGKPIQAAQFKALIATYANSGG</sequence>
<feature type="modified residue" description="4-aspartylphosphate" evidence="13">
    <location>
        <position position="349"/>
    </location>
</feature>
<keyword evidence="14" id="KW-1133">Transmembrane helix</keyword>
<comment type="catalytic activity">
    <reaction evidence="1">
        <text>ATP + protein L-histidine = ADP + protein N-phospho-L-histidine.</text>
        <dbReference type="EC" id="2.7.13.3"/>
    </reaction>
</comment>
<dbReference type="InterPro" id="IPR036890">
    <property type="entry name" value="HATPase_C_sf"/>
</dbReference>
<feature type="domain" description="Response regulatory" evidence="16">
    <location>
        <begin position="300"/>
        <end position="419"/>
    </location>
</feature>
<dbReference type="SUPFAM" id="SSF47384">
    <property type="entry name" value="Homodimeric domain of signal transducing histidine kinase"/>
    <property type="match status" value="1"/>
</dbReference>
<dbReference type="Pfam" id="PF00512">
    <property type="entry name" value="HisKA"/>
    <property type="match status" value="1"/>
</dbReference>
<dbReference type="EMBL" id="JABZMI010000376">
    <property type="protein sequence ID" value="MBF1166201.1"/>
    <property type="molecule type" value="Genomic_DNA"/>
</dbReference>
<evidence type="ECO:0000259" key="16">
    <source>
        <dbReference type="PROSITE" id="PS50110"/>
    </source>
</evidence>
<dbReference type="InterPro" id="IPR001789">
    <property type="entry name" value="Sig_transdc_resp-reg_receiver"/>
</dbReference>
<evidence type="ECO:0000256" key="8">
    <source>
        <dbReference type="ARBA" id="ARBA00023012"/>
    </source>
</evidence>
<dbReference type="CDD" id="cd17546">
    <property type="entry name" value="REC_hyHK_CKI1_RcsC-like"/>
    <property type="match status" value="1"/>
</dbReference>
<comment type="subunit">
    <text evidence="10">At low DSF concentrations, interacts with RpfF.</text>
</comment>
<dbReference type="Gene3D" id="1.10.287.130">
    <property type="match status" value="1"/>
</dbReference>
<dbReference type="EC" id="2.7.13.3" evidence="2"/>
<dbReference type="InterPro" id="IPR011006">
    <property type="entry name" value="CheY-like_superfamily"/>
</dbReference>
<proteinExistence type="predicted"/>
<evidence type="ECO:0000256" key="14">
    <source>
        <dbReference type="SAM" id="Phobius"/>
    </source>
</evidence>
<evidence type="ECO:0000256" key="9">
    <source>
        <dbReference type="ARBA" id="ARBA00058004"/>
    </source>
</evidence>
<dbReference type="CDD" id="cd16922">
    <property type="entry name" value="HATPase_EvgS-ArcB-TorS-like"/>
    <property type="match status" value="1"/>
</dbReference>
<evidence type="ECO:0000256" key="13">
    <source>
        <dbReference type="PROSITE-ProRule" id="PRU00169"/>
    </source>
</evidence>
<dbReference type="PANTHER" id="PTHR45339:SF1">
    <property type="entry name" value="HYBRID SIGNAL TRANSDUCTION HISTIDINE KINASE J"/>
    <property type="match status" value="1"/>
</dbReference>
<keyword evidence="14" id="KW-0472">Membrane</keyword>
<evidence type="ECO:0000256" key="2">
    <source>
        <dbReference type="ARBA" id="ARBA00012438"/>
    </source>
</evidence>
<dbReference type="Gene3D" id="3.30.565.10">
    <property type="entry name" value="Histidine kinase-like ATPase, C-terminal domain"/>
    <property type="match status" value="1"/>
</dbReference>
<dbReference type="SUPFAM" id="SSF55874">
    <property type="entry name" value="ATPase domain of HSP90 chaperone/DNA topoisomerase II/histidine kinase"/>
    <property type="match status" value="1"/>
</dbReference>
<evidence type="ECO:0000256" key="4">
    <source>
        <dbReference type="ARBA" id="ARBA00022679"/>
    </source>
</evidence>
<feature type="transmembrane region" description="Helical" evidence="14">
    <location>
        <begin position="6"/>
        <end position="30"/>
    </location>
</feature>
<evidence type="ECO:0000259" key="15">
    <source>
        <dbReference type="PROSITE" id="PS50109"/>
    </source>
</evidence>
<evidence type="ECO:0000256" key="6">
    <source>
        <dbReference type="ARBA" id="ARBA00022777"/>
    </source>
</evidence>
<dbReference type="Pfam" id="PF02518">
    <property type="entry name" value="HATPase_c"/>
    <property type="match status" value="1"/>
</dbReference>
<keyword evidence="7" id="KW-0067">ATP-binding</keyword>
<dbReference type="InterPro" id="IPR003594">
    <property type="entry name" value="HATPase_dom"/>
</dbReference>
<name>A0A930G0G1_9RHOO</name>
<keyword evidence="5" id="KW-0547">Nucleotide-binding</keyword>
<dbReference type="FunFam" id="1.10.287.130:FF:000002">
    <property type="entry name" value="Two-component osmosensing histidine kinase"/>
    <property type="match status" value="1"/>
</dbReference>
<dbReference type="PANTHER" id="PTHR45339">
    <property type="entry name" value="HYBRID SIGNAL TRANSDUCTION HISTIDINE KINASE J"/>
    <property type="match status" value="1"/>
</dbReference>
<evidence type="ECO:0000313" key="18">
    <source>
        <dbReference type="Proteomes" id="UP000718593"/>
    </source>
</evidence>
<dbReference type="GO" id="GO:0005524">
    <property type="term" value="F:ATP binding"/>
    <property type="evidence" value="ECO:0007669"/>
    <property type="project" value="UniProtKB-KW"/>
</dbReference>
<keyword evidence="14" id="KW-0812">Transmembrane</keyword>
<dbReference type="SMART" id="SM00448">
    <property type="entry name" value="REC"/>
    <property type="match status" value="1"/>
</dbReference>
<feature type="domain" description="Histidine kinase" evidence="15">
    <location>
        <begin position="56"/>
        <end position="278"/>
    </location>
</feature>
<dbReference type="InterPro" id="IPR036097">
    <property type="entry name" value="HisK_dim/P_sf"/>
</dbReference>
<keyword evidence="8" id="KW-0902">Two-component regulatory system</keyword>
<evidence type="ECO:0000256" key="12">
    <source>
        <dbReference type="ARBA" id="ARBA00070152"/>
    </source>
</evidence>
<accession>A0A930G0G1</accession>
<dbReference type="SMART" id="SM00388">
    <property type="entry name" value="HisKA"/>
    <property type="match status" value="1"/>
</dbReference>
<dbReference type="GO" id="GO:0000155">
    <property type="term" value="F:phosphorelay sensor kinase activity"/>
    <property type="evidence" value="ECO:0007669"/>
    <property type="project" value="InterPro"/>
</dbReference>
<dbReference type="Pfam" id="PF00072">
    <property type="entry name" value="Response_reg"/>
    <property type="match status" value="1"/>
</dbReference>
<dbReference type="InterPro" id="IPR003661">
    <property type="entry name" value="HisK_dim/P_dom"/>
</dbReference>
<reference evidence="17" key="1">
    <citation type="submission" date="2020-04" db="EMBL/GenBank/DDBJ databases">
        <title>Deep metagenomics examines the oral microbiome during advanced dental caries in children, revealing novel taxa and co-occurrences with host molecules.</title>
        <authorList>
            <person name="Baker J.L."/>
            <person name="Morton J.T."/>
            <person name="Dinis M."/>
            <person name="Alvarez R."/>
            <person name="Tran N.C."/>
            <person name="Knight R."/>
            <person name="Edlund A."/>
        </authorList>
    </citation>
    <scope>NUCLEOTIDE SEQUENCE</scope>
    <source>
        <strain evidence="17">JCVI_32_bin.24</strain>
    </source>
</reference>
<dbReference type="InterPro" id="IPR005467">
    <property type="entry name" value="His_kinase_dom"/>
</dbReference>
<evidence type="ECO:0000256" key="11">
    <source>
        <dbReference type="ARBA" id="ARBA00068150"/>
    </source>
</evidence>
<dbReference type="InterPro" id="IPR004358">
    <property type="entry name" value="Sig_transdc_His_kin-like_C"/>
</dbReference>
<comment type="function">
    <text evidence="9">Member of the two-component regulatory system BvgS/BvgA. Phosphorylates BvgA via a four-step phosphorelay in response to environmental signals.</text>
</comment>
<organism evidence="17 18">
    <name type="scientific">Dechloromonas agitata</name>
    <dbReference type="NCBI Taxonomy" id="73030"/>
    <lineage>
        <taxon>Bacteria</taxon>
        <taxon>Pseudomonadati</taxon>
        <taxon>Pseudomonadota</taxon>
        <taxon>Betaproteobacteria</taxon>
        <taxon>Rhodocyclales</taxon>
        <taxon>Azonexaceae</taxon>
        <taxon>Dechloromonas</taxon>
    </lineage>
</organism>
<keyword evidence="6" id="KW-0418">Kinase</keyword>
<protein>
    <recommendedName>
        <fullName evidence="11">Sensory/regulatory protein RpfC</fullName>
        <ecNumber evidence="2">2.7.13.3</ecNumber>
    </recommendedName>
    <alternativeName>
        <fullName evidence="12">Virulence sensor protein BvgS</fullName>
    </alternativeName>
</protein>
<comment type="caution">
    <text evidence="17">The sequence shown here is derived from an EMBL/GenBank/DDBJ whole genome shotgun (WGS) entry which is preliminary data.</text>
</comment>
<keyword evidence="3 13" id="KW-0597">Phosphoprotein</keyword>
<dbReference type="CDD" id="cd00082">
    <property type="entry name" value="HisKA"/>
    <property type="match status" value="1"/>
</dbReference>
<evidence type="ECO:0000256" key="7">
    <source>
        <dbReference type="ARBA" id="ARBA00022840"/>
    </source>
</evidence>
<keyword evidence="4" id="KW-0808">Transferase</keyword>
<dbReference type="PROSITE" id="PS50110">
    <property type="entry name" value="RESPONSE_REGULATORY"/>
    <property type="match status" value="1"/>
</dbReference>
<dbReference type="Proteomes" id="UP000718593">
    <property type="component" value="Unassembled WGS sequence"/>
</dbReference>
<dbReference type="Gene3D" id="3.40.50.2300">
    <property type="match status" value="1"/>
</dbReference>
<evidence type="ECO:0000313" key="17">
    <source>
        <dbReference type="EMBL" id="MBF1166201.1"/>
    </source>
</evidence>
<evidence type="ECO:0000256" key="5">
    <source>
        <dbReference type="ARBA" id="ARBA00022741"/>
    </source>
</evidence>
<evidence type="ECO:0000256" key="3">
    <source>
        <dbReference type="ARBA" id="ARBA00022553"/>
    </source>
</evidence>
<evidence type="ECO:0000256" key="1">
    <source>
        <dbReference type="ARBA" id="ARBA00000085"/>
    </source>
</evidence>
<dbReference type="PRINTS" id="PR00344">
    <property type="entry name" value="BCTRLSENSOR"/>
</dbReference>
<dbReference type="AlphaFoldDB" id="A0A930G0G1"/>
<evidence type="ECO:0000256" key="10">
    <source>
        <dbReference type="ARBA" id="ARBA00064003"/>
    </source>
</evidence>
<feature type="non-terminal residue" evidence="17">
    <location>
        <position position="1"/>
    </location>
</feature>
<dbReference type="SMART" id="SM00387">
    <property type="entry name" value="HATPase_c"/>
    <property type="match status" value="1"/>
</dbReference>
<dbReference type="FunFam" id="3.30.565.10:FF:000010">
    <property type="entry name" value="Sensor histidine kinase RcsC"/>
    <property type="match status" value="1"/>
</dbReference>
<dbReference type="PROSITE" id="PS50109">
    <property type="entry name" value="HIS_KIN"/>
    <property type="match status" value="1"/>
</dbReference>
<gene>
    <name evidence="17" type="ORF">HXL68_14305</name>
</gene>